<dbReference type="AlphaFoldDB" id="A0A9Q8Z503"/>
<accession>A0A9Q8Z503</accession>
<dbReference type="Gene3D" id="3.50.50.60">
    <property type="entry name" value="FAD/NAD(P)-binding domain"/>
    <property type="match status" value="2"/>
</dbReference>
<gene>
    <name evidence="1" type="ORF">yc1106_03054</name>
</gene>
<organism evidence="1 2">
    <name type="scientific">Curvularia clavata</name>
    <dbReference type="NCBI Taxonomy" id="95742"/>
    <lineage>
        <taxon>Eukaryota</taxon>
        <taxon>Fungi</taxon>
        <taxon>Dikarya</taxon>
        <taxon>Ascomycota</taxon>
        <taxon>Pezizomycotina</taxon>
        <taxon>Dothideomycetes</taxon>
        <taxon>Pleosporomycetidae</taxon>
        <taxon>Pleosporales</taxon>
        <taxon>Pleosporineae</taxon>
        <taxon>Pleosporaceae</taxon>
        <taxon>Curvularia</taxon>
    </lineage>
</organism>
<dbReference type="VEuPathDB" id="FungiDB:yc1106_03054"/>
<sequence>MNDNFHFFTRSDICSITQPSVALCAALGAFSGAPPASELPSNFDPRNVIFRDVAIIGGGSSGIYAAIQLKYAGKSVIVVEFKPIVGGHTNTYTDRATGISKFIAFLTKYPQLASGMFLPRPVPQELSIPFGRLTKQLGIEAVVPFLIKWNTATGDASTIPATEFIRVAGLELVQQVISPSFVTSTCRNNSEIYGKAQTELLQAQSLLLSSEVIDSLRKENKVELVVKTLQGIKYICVKKLIFTVPPRLENLAPFNPTQNERSVFVQWLNTSYYTCTKPGIVLAAPNAIPGHSNVYYSTPRGITQYPLSVDAVKARIVTELKRAQVTNRNNSNFTQAQPEFVICHCHVPFSLQVTSEDIALGFYDRMNALQGQKSKCWTGATWRAHESNVIWNFNKQILLPMVMKGLQICNTPY</sequence>
<dbReference type="Proteomes" id="UP001056012">
    <property type="component" value="Chromosome 2"/>
</dbReference>
<name>A0A9Q8Z503_CURCL</name>
<dbReference type="OrthoDB" id="68575at2759"/>
<proteinExistence type="predicted"/>
<protein>
    <submittedName>
        <fullName evidence="1">Uncharacterized protein</fullName>
    </submittedName>
</protein>
<reference evidence="1" key="1">
    <citation type="submission" date="2021-12" db="EMBL/GenBank/DDBJ databases">
        <title>Curvularia clavata genome.</title>
        <authorList>
            <person name="Cao Y."/>
        </authorList>
    </citation>
    <scope>NUCLEOTIDE SEQUENCE</scope>
    <source>
        <strain evidence="1">Yc1106</strain>
    </source>
</reference>
<evidence type="ECO:0000313" key="2">
    <source>
        <dbReference type="Proteomes" id="UP001056012"/>
    </source>
</evidence>
<dbReference type="InterPro" id="IPR036188">
    <property type="entry name" value="FAD/NAD-bd_sf"/>
</dbReference>
<keyword evidence="2" id="KW-1185">Reference proteome</keyword>
<dbReference type="EMBL" id="CP089275">
    <property type="protein sequence ID" value="USP75780.1"/>
    <property type="molecule type" value="Genomic_DNA"/>
</dbReference>
<dbReference type="Pfam" id="PF12831">
    <property type="entry name" value="FAD_oxidored"/>
    <property type="match status" value="1"/>
</dbReference>
<evidence type="ECO:0000313" key="1">
    <source>
        <dbReference type="EMBL" id="USP75780.1"/>
    </source>
</evidence>
<dbReference type="SUPFAM" id="SSF51905">
    <property type="entry name" value="FAD/NAD(P)-binding domain"/>
    <property type="match status" value="1"/>
</dbReference>